<dbReference type="GO" id="GO:0003712">
    <property type="term" value="F:transcription coregulator activity"/>
    <property type="evidence" value="ECO:0007669"/>
    <property type="project" value="InterPro"/>
</dbReference>
<comment type="function">
    <text evidence="1">Component of the Mediator complex, a coactivator involved in the regulated transcription of nearly all RNA polymerase II-dependent genes. Mediator functions as a bridge to convey information from gene-specific regulatory proteins to the basal RNA polymerase II transcription machinery. Mediator is recruited to promoters by direct interactions with regulatory proteins and serves as a scaffold for the assembly of a functional preinitiation complex with RNA polymerase II and the general transcription factors.</text>
</comment>
<name>S3CRX7_OPHP1</name>
<dbReference type="Pfam" id="PF09637">
    <property type="entry name" value="Med18"/>
    <property type="match status" value="1"/>
</dbReference>
<keyword evidence="1" id="KW-0010">Activator</keyword>
<dbReference type="OMA" id="MHEIFLT"/>
<evidence type="ECO:0000256" key="1">
    <source>
        <dbReference type="RuleBase" id="RU364150"/>
    </source>
</evidence>
<comment type="similarity">
    <text evidence="1">Belongs to the Mediator complex subunit 18 family.</text>
</comment>
<accession>S3CRX7</accession>
<protein>
    <recommendedName>
        <fullName evidence="1">Mediator of RNA polymerase II transcription subunit 18</fullName>
    </recommendedName>
    <alternativeName>
        <fullName evidence="1">Mediator complex subunit 18</fullName>
    </alternativeName>
</protein>
<proteinExistence type="inferred from homology"/>
<gene>
    <name evidence="1" type="primary">MED18</name>
    <name evidence="2" type="ORF">F503_07164</name>
</gene>
<comment type="subunit">
    <text evidence="1">Component of the Mediator complex.</text>
</comment>
<dbReference type="GO" id="GO:0006357">
    <property type="term" value="P:regulation of transcription by RNA polymerase II"/>
    <property type="evidence" value="ECO:0007669"/>
    <property type="project" value="InterPro"/>
</dbReference>
<dbReference type="Proteomes" id="UP000016923">
    <property type="component" value="Unassembled WGS sequence"/>
</dbReference>
<organism evidence="2 3">
    <name type="scientific">Ophiostoma piceae (strain UAMH 11346)</name>
    <name type="common">Sap stain fungus</name>
    <dbReference type="NCBI Taxonomy" id="1262450"/>
    <lineage>
        <taxon>Eukaryota</taxon>
        <taxon>Fungi</taxon>
        <taxon>Dikarya</taxon>
        <taxon>Ascomycota</taxon>
        <taxon>Pezizomycotina</taxon>
        <taxon>Sordariomycetes</taxon>
        <taxon>Sordariomycetidae</taxon>
        <taxon>Ophiostomatales</taxon>
        <taxon>Ophiostomataceae</taxon>
        <taxon>Ophiostoma</taxon>
    </lineage>
</organism>
<dbReference type="Gene3D" id="2.40.320.10">
    <property type="entry name" value="Hypothetical Protein Pfu-838710-001"/>
    <property type="match status" value="1"/>
</dbReference>
<dbReference type="HOGENOM" id="CLU_042562_1_0_1"/>
<keyword evidence="1" id="KW-0539">Nucleus</keyword>
<dbReference type="STRING" id="1262450.S3CRX7"/>
<keyword evidence="3" id="KW-1185">Reference proteome</keyword>
<dbReference type="eggNOG" id="ENOG502RI2G">
    <property type="taxonomic scope" value="Eukaryota"/>
</dbReference>
<dbReference type="EMBL" id="KE148147">
    <property type="protein sequence ID" value="EPE09388.1"/>
    <property type="molecule type" value="Genomic_DNA"/>
</dbReference>
<dbReference type="GO" id="GO:0016592">
    <property type="term" value="C:mediator complex"/>
    <property type="evidence" value="ECO:0007669"/>
    <property type="project" value="InterPro"/>
</dbReference>
<evidence type="ECO:0000313" key="2">
    <source>
        <dbReference type="EMBL" id="EPE09388.1"/>
    </source>
</evidence>
<dbReference type="AlphaFoldDB" id="S3CRX7"/>
<comment type="subcellular location">
    <subcellularLocation>
        <location evidence="1">Nucleus</location>
    </subcellularLocation>
</comment>
<evidence type="ECO:0000313" key="3">
    <source>
        <dbReference type="Proteomes" id="UP000016923"/>
    </source>
</evidence>
<dbReference type="InterPro" id="IPR019095">
    <property type="entry name" value="Mediator_Med18"/>
</dbReference>
<keyword evidence="1" id="KW-0804">Transcription</keyword>
<sequence>MHELFLMAVMPDADLERAQALLQGLSGMTAQRSLHRVMFYAGPPQPRGLAIKRLNPAPSQQRLWADLHQQMTRSSFILQARYAIKPEDLGQQQQQNQSQPLLNASIASGSIPGMLRWQDLPDPTSSSNAVGILRLTTQRKKIDIPELRNLPTLLAENNYQFKSEMIEESITFFNNGTEYALVRYHRLPGVVSAPTEQAPQGAPVPLTALPSWDELRSPGLCLDPSGQWLLFVRRHVVEDTSPEKMKKALELLDGAHTQLTGVFEFRAVDRRAHDTRIERPLNNMPAPLPQKIRA</sequence>
<dbReference type="VEuPathDB" id="FungiDB:F503_07164"/>
<keyword evidence="1" id="KW-0805">Transcription regulation</keyword>
<dbReference type="OrthoDB" id="5348092at2759"/>
<reference evidence="2 3" key="1">
    <citation type="journal article" date="2013" name="BMC Genomics">
        <title>The genome and transcriptome of the pine saprophyte Ophiostoma piceae, and a comparison with the bark beetle-associated pine pathogen Grosmannia clavigera.</title>
        <authorList>
            <person name="Haridas S."/>
            <person name="Wang Y."/>
            <person name="Lim L."/>
            <person name="Massoumi Alamouti S."/>
            <person name="Jackman S."/>
            <person name="Docking R."/>
            <person name="Robertson G."/>
            <person name="Birol I."/>
            <person name="Bohlmann J."/>
            <person name="Breuil C."/>
        </authorList>
    </citation>
    <scope>NUCLEOTIDE SEQUENCE [LARGE SCALE GENOMIC DNA]</scope>
    <source>
        <strain evidence="2 3">UAMH 11346</strain>
    </source>
</reference>